<evidence type="ECO:0000313" key="3">
    <source>
        <dbReference type="EMBL" id="SHL22438.1"/>
    </source>
</evidence>
<proteinExistence type="predicted"/>
<dbReference type="SUPFAM" id="SSF53756">
    <property type="entry name" value="UDP-Glycosyltransferase/glycogen phosphorylase"/>
    <property type="match status" value="1"/>
</dbReference>
<dbReference type="Pfam" id="PF00534">
    <property type="entry name" value="Glycos_transf_1"/>
    <property type="match status" value="1"/>
</dbReference>
<evidence type="ECO:0000259" key="1">
    <source>
        <dbReference type="Pfam" id="PF00534"/>
    </source>
</evidence>
<reference evidence="3 4" key="1">
    <citation type="submission" date="2016-11" db="EMBL/GenBank/DDBJ databases">
        <authorList>
            <person name="Jaros S."/>
            <person name="Januszkiewicz K."/>
            <person name="Wedrychowicz H."/>
        </authorList>
    </citation>
    <scope>NUCLEOTIDE SEQUENCE [LARGE SCALE GENOMIC DNA]</scope>
    <source>
        <strain evidence="3 4">DSM 22153</strain>
    </source>
</reference>
<dbReference type="Gene3D" id="3.40.50.2000">
    <property type="entry name" value="Glycogen Phosphorylase B"/>
    <property type="match status" value="2"/>
</dbReference>
<dbReference type="Proteomes" id="UP000186002">
    <property type="component" value="Unassembled WGS sequence"/>
</dbReference>
<keyword evidence="4" id="KW-1185">Reference proteome</keyword>
<accession>A0A1M6YW15</accession>
<feature type="domain" description="Glycosyltransferase subfamily 4-like N-terminal" evidence="2">
    <location>
        <begin position="67"/>
        <end position="164"/>
    </location>
</feature>
<dbReference type="STRING" id="735517.SAMN05444272_0054"/>
<gene>
    <name evidence="3" type="ORF">SAMN05444272_0054</name>
</gene>
<sequence>MKVGIVLPRGMHFSPQGATSIDIVAHELLSGSRFKTQSYVLGTPVAQPYAGVDFRPVSASGQRLLTAEYIRALKSDRPDVVVVHQHPETAARIARALAPTPVILHRHGLLKEQRSWFSAWRKERLFKSLARIVFVSAFIRERFLSQFPRLSNRCTVVFNGLRTQEWLPAEKKNEIVFVGRARPDKGLLPLLEAYTGLLDHPQAKSWTLKLVLGIQTGAERAFAQSLRDLAASTSRIEFLENLTSHEVKAHLSAAAIAVMPSIVREGFGRAMVEAMACGCATIATNQGGMPEAAGDGALLLDSPEAADFPERLREALLTLMTDTDRRQELAQAGRKHVVSALELEGIVRQYDQMLENTVHQR</sequence>
<dbReference type="InterPro" id="IPR028098">
    <property type="entry name" value="Glyco_trans_4-like_N"/>
</dbReference>
<dbReference type="GO" id="GO:0016757">
    <property type="term" value="F:glycosyltransferase activity"/>
    <property type="evidence" value="ECO:0007669"/>
    <property type="project" value="InterPro"/>
</dbReference>
<dbReference type="PANTHER" id="PTHR12526">
    <property type="entry name" value="GLYCOSYLTRANSFERASE"/>
    <property type="match status" value="1"/>
</dbReference>
<dbReference type="RefSeq" id="WP_073007277.1">
    <property type="nucleotide sequence ID" value="NZ_FRBW01000001.1"/>
</dbReference>
<dbReference type="OrthoDB" id="7847955at2"/>
<evidence type="ECO:0000313" key="4">
    <source>
        <dbReference type="Proteomes" id="UP000186002"/>
    </source>
</evidence>
<name>A0A1M6YW15_9HYPH</name>
<protein>
    <submittedName>
        <fullName evidence="3">Glycosyltransferase involved in cell wall bisynthesis</fullName>
    </submittedName>
</protein>
<organism evidence="3 4">
    <name type="scientific">Roseibium suaedae</name>
    <dbReference type="NCBI Taxonomy" id="735517"/>
    <lineage>
        <taxon>Bacteria</taxon>
        <taxon>Pseudomonadati</taxon>
        <taxon>Pseudomonadota</taxon>
        <taxon>Alphaproteobacteria</taxon>
        <taxon>Hyphomicrobiales</taxon>
        <taxon>Stappiaceae</taxon>
        <taxon>Roseibium</taxon>
    </lineage>
</organism>
<dbReference type="EMBL" id="FRBW01000001">
    <property type="protein sequence ID" value="SHL22438.1"/>
    <property type="molecule type" value="Genomic_DNA"/>
</dbReference>
<dbReference type="Pfam" id="PF13439">
    <property type="entry name" value="Glyco_transf_4"/>
    <property type="match status" value="1"/>
</dbReference>
<dbReference type="InterPro" id="IPR001296">
    <property type="entry name" value="Glyco_trans_1"/>
</dbReference>
<evidence type="ECO:0000259" key="2">
    <source>
        <dbReference type="Pfam" id="PF13439"/>
    </source>
</evidence>
<dbReference type="AlphaFoldDB" id="A0A1M6YW15"/>
<feature type="domain" description="Glycosyl transferase family 1" evidence="1">
    <location>
        <begin position="165"/>
        <end position="335"/>
    </location>
</feature>
<keyword evidence="3" id="KW-0808">Transferase</keyword>
<dbReference type="CDD" id="cd03801">
    <property type="entry name" value="GT4_PimA-like"/>
    <property type="match status" value="1"/>
</dbReference>